<proteinExistence type="inferred from homology"/>
<dbReference type="PANTHER" id="PTHR34217:SF1">
    <property type="entry name" value="CARBOXYPEPTIDASE 1"/>
    <property type="match status" value="1"/>
</dbReference>
<protein>
    <recommendedName>
        <fullName evidence="1">Metal-dependent carboxypeptidase</fullName>
        <ecNumber evidence="1">3.4.17.19</ecNumber>
    </recommendedName>
</protein>
<keyword evidence="1" id="KW-0378">Hydrolase</keyword>
<keyword evidence="2" id="KW-0862">Zinc</keyword>
<comment type="catalytic activity">
    <reaction evidence="1">
        <text>Release of a C-terminal amino acid with broad specificity, except for -Pro.</text>
        <dbReference type="EC" id="3.4.17.19"/>
    </reaction>
</comment>
<gene>
    <name evidence="4" type="ORF">IV74_GL001938</name>
</gene>
<keyword evidence="5" id="KW-1185">Reference proteome</keyword>
<dbReference type="EC" id="3.4.17.19" evidence="1"/>
<keyword evidence="1 2" id="KW-0479">Metal-binding</keyword>
<dbReference type="GO" id="GO:0004181">
    <property type="term" value="F:metallocarboxypeptidase activity"/>
    <property type="evidence" value="ECO:0007669"/>
    <property type="project" value="UniProtKB-UniRule"/>
</dbReference>
<dbReference type="CDD" id="cd06460">
    <property type="entry name" value="M32_Taq"/>
    <property type="match status" value="1"/>
</dbReference>
<evidence type="ECO:0000313" key="5">
    <source>
        <dbReference type="Proteomes" id="UP000051658"/>
    </source>
</evidence>
<keyword evidence="1" id="KW-0482">Metalloprotease</keyword>
<dbReference type="PROSITE" id="PS52034">
    <property type="entry name" value="PEPTIDASE_M32"/>
    <property type="match status" value="1"/>
</dbReference>
<reference evidence="4 5" key="1">
    <citation type="journal article" date="2015" name="Genome Announc.">
        <title>Expanding the biotechnology potential of lactobacilli through comparative genomics of 213 strains and associated genera.</title>
        <authorList>
            <person name="Sun Z."/>
            <person name="Harris H.M."/>
            <person name="McCann A."/>
            <person name="Guo C."/>
            <person name="Argimon S."/>
            <person name="Zhang W."/>
            <person name="Yang X."/>
            <person name="Jeffery I.B."/>
            <person name="Cooney J.C."/>
            <person name="Kagawa T.F."/>
            <person name="Liu W."/>
            <person name="Song Y."/>
            <person name="Salvetti E."/>
            <person name="Wrobel A."/>
            <person name="Rasinkangas P."/>
            <person name="Parkhill J."/>
            <person name="Rea M.C."/>
            <person name="O'Sullivan O."/>
            <person name="Ritari J."/>
            <person name="Douillard F.P."/>
            <person name="Paul Ross R."/>
            <person name="Yang R."/>
            <person name="Briner A.E."/>
            <person name="Felis G.E."/>
            <person name="de Vos W.M."/>
            <person name="Barrangou R."/>
            <person name="Klaenhammer T.R."/>
            <person name="Caufield P.W."/>
            <person name="Cui Y."/>
            <person name="Zhang H."/>
            <person name="O'Toole P.W."/>
        </authorList>
    </citation>
    <scope>NUCLEOTIDE SEQUENCE [LARGE SCALE GENOMIC DNA]</scope>
    <source>
        <strain evidence="4 5">DSM 20623</strain>
    </source>
</reference>
<comment type="cofactor">
    <cofactor evidence="2">
        <name>Zn(2+)</name>
        <dbReference type="ChEBI" id="CHEBI:29105"/>
    </cofactor>
    <text evidence="2">Binds 1 zinc ion per subunit.</text>
</comment>
<dbReference type="Proteomes" id="UP000051658">
    <property type="component" value="Unassembled WGS sequence"/>
</dbReference>
<dbReference type="eggNOG" id="COG2317">
    <property type="taxonomic scope" value="Bacteria"/>
</dbReference>
<dbReference type="PATRIC" id="fig|1449336.4.peg.1975"/>
<feature type="binding site" evidence="2">
    <location>
        <position position="264"/>
    </location>
    <ligand>
        <name>Zn(2+)</name>
        <dbReference type="ChEBI" id="CHEBI:29105"/>
        <note>catalytic</note>
    </ligand>
</feature>
<dbReference type="GO" id="GO:0006508">
    <property type="term" value="P:proteolysis"/>
    <property type="evidence" value="ECO:0007669"/>
    <property type="project" value="UniProtKB-UniRule"/>
</dbReference>
<feature type="active site" description="Proton donor/acceptor" evidence="3">
    <location>
        <position position="265"/>
    </location>
</feature>
<dbReference type="EMBL" id="JQBS01000035">
    <property type="protein sequence ID" value="KRN54357.1"/>
    <property type="molecule type" value="Genomic_DNA"/>
</dbReference>
<keyword evidence="1" id="KW-0645">Protease</keyword>
<name>A0A0R2HUX0_CARDV</name>
<feature type="binding site" evidence="2">
    <location>
        <position position="294"/>
    </location>
    <ligand>
        <name>Zn(2+)</name>
        <dbReference type="ChEBI" id="CHEBI:29105"/>
        <note>catalytic</note>
    </ligand>
</feature>
<dbReference type="SUPFAM" id="SSF55486">
    <property type="entry name" value="Metalloproteases ('zincins'), catalytic domain"/>
    <property type="match status" value="1"/>
</dbReference>
<comment type="similarity">
    <text evidence="1">Belongs to the peptidase M32 family.</text>
</comment>
<evidence type="ECO:0000256" key="3">
    <source>
        <dbReference type="PIRSR" id="PIRSR006615-2"/>
    </source>
</evidence>
<evidence type="ECO:0000256" key="2">
    <source>
        <dbReference type="PIRSR" id="PIRSR006615-1"/>
    </source>
</evidence>
<dbReference type="PIRSF" id="PIRSF006615">
    <property type="entry name" value="Zn_crbxpep_Taq"/>
    <property type="match status" value="1"/>
</dbReference>
<dbReference type="GO" id="GO:0046872">
    <property type="term" value="F:metal ion binding"/>
    <property type="evidence" value="ECO:0007669"/>
    <property type="project" value="UniProtKB-KW"/>
</dbReference>
<comment type="caution">
    <text evidence="4">The sequence shown here is derived from an EMBL/GenBank/DDBJ whole genome shotgun (WGS) entry which is preliminary data.</text>
</comment>
<feature type="binding site" evidence="2">
    <location>
        <position position="268"/>
    </location>
    <ligand>
        <name>Zn(2+)</name>
        <dbReference type="ChEBI" id="CHEBI:29105"/>
        <note>catalytic</note>
    </ligand>
</feature>
<dbReference type="AlphaFoldDB" id="A0A0R2HUX0"/>
<dbReference type="Pfam" id="PF02074">
    <property type="entry name" value="Peptidase_M32"/>
    <property type="match status" value="1"/>
</dbReference>
<dbReference type="RefSeq" id="WP_034569616.1">
    <property type="nucleotide sequence ID" value="NZ_JQBS01000035.1"/>
</dbReference>
<comment type="function">
    <text evidence="1">Broad specificity carboxypetidase that releases amino acids sequentially from the C-terminus, including neutral, aromatic, polar and basic residues.</text>
</comment>
<accession>A0A0R2HUX0</accession>
<dbReference type="PRINTS" id="PR00998">
    <property type="entry name" value="CRBOXYPTASET"/>
</dbReference>
<organism evidence="4 5">
    <name type="scientific">Carnobacterium divergens DSM 20623</name>
    <dbReference type="NCBI Taxonomy" id="1449336"/>
    <lineage>
        <taxon>Bacteria</taxon>
        <taxon>Bacillati</taxon>
        <taxon>Bacillota</taxon>
        <taxon>Bacilli</taxon>
        <taxon>Lactobacillales</taxon>
        <taxon>Carnobacteriaceae</taxon>
        <taxon>Carnobacterium</taxon>
    </lineage>
</organism>
<sequence length="499" mass="58016">MGEQEKGFLELTKEIALLNEAVALLEWDSLTGMPEESSSYRGELVSYLASHAFEKSTSTEMAHYLSELHKNQSELSNELKKMVEKVQKEYDLNHKIPQNEYKDFIKVTSEADATWKKARETQDFKVFLPSLEKIIAYEKKFITYWKKDEATNYDVLLNQYEPGMTVAKLDKLFFELREGILAILAKIKENGTPPKTDFLTRFMSKENQKAFSTAVVKKMGYRFEAGRLDDTIHPFMQSMNRKDARITTRWDEHNYKMAIFGIIHEAGHGIYEQNISGKYDYTPLSGGVSMGIHESQSLFYEIVMGSDKLFWLDNYSLLQSYADGELDDVDFETFYKGLHETKSSLIRIEADTLTYPIHIIIRYEIEKMIFNEEVDVKDLPQIWNQKYQEYLGVTPTNDSEGILQDVHWSGGSFGYFPSYALGFMYAAQLQHTMAKEIDLEAIYKTGDYEPIRQWLTAHIHQYGAFKEPNELILEATGEALNPRYLLELQDRIYQMVYDY</sequence>
<evidence type="ECO:0000313" key="4">
    <source>
        <dbReference type="EMBL" id="KRN54357.1"/>
    </source>
</evidence>
<evidence type="ECO:0000256" key="1">
    <source>
        <dbReference type="PIRNR" id="PIRNR006615"/>
    </source>
</evidence>
<dbReference type="GeneID" id="89588932"/>
<keyword evidence="1 4" id="KW-0121">Carboxypeptidase</keyword>
<dbReference type="PANTHER" id="PTHR34217">
    <property type="entry name" value="METAL-DEPENDENT CARBOXYPEPTIDASE"/>
    <property type="match status" value="1"/>
</dbReference>
<dbReference type="InterPro" id="IPR001333">
    <property type="entry name" value="Peptidase_M32_Taq"/>
</dbReference>
<dbReference type="Gene3D" id="1.10.1370.30">
    <property type="match status" value="1"/>
</dbReference>